<sequence>MNGTGVSPGSSDVSTGSGGVGEPAVGVGEPALGGRYNDRSLGGRHNDRSLDRIAHPLVPIRLVPITGRPLGPGTVDPVSRFGTRGLPSRQVRGRIAAHALSLA</sequence>
<evidence type="ECO:0000313" key="3">
    <source>
        <dbReference type="Proteomes" id="UP001500909"/>
    </source>
</evidence>
<gene>
    <name evidence="2" type="ORF">GCM10010361_53550</name>
</gene>
<keyword evidence="3" id="KW-1185">Reference proteome</keyword>
<name>A0ABP3KND8_9ACTN</name>
<organism evidence="2 3">
    <name type="scientific">Streptomyces olivaceiscleroticus</name>
    <dbReference type="NCBI Taxonomy" id="68245"/>
    <lineage>
        <taxon>Bacteria</taxon>
        <taxon>Bacillati</taxon>
        <taxon>Actinomycetota</taxon>
        <taxon>Actinomycetes</taxon>
        <taxon>Kitasatosporales</taxon>
        <taxon>Streptomycetaceae</taxon>
        <taxon>Streptomyces</taxon>
    </lineage>
</organism>
<dbReference type="EMBL" id="BAAABY010000039">
    <property type="protein sequence ID" value="GAA0482022.1"/>
    <property type="molecule type" value="Genomic_DNA"/>
</dbReference>
<feature type="region of interest" description="Disordered" evidence="1">
    <location>
        <begin position="66"/>
        <end position="85"/>
    </location>
</feature>
<dbReference type="Proteomes" id="UP001500909">
    <property type="component" value="Unassembled WGS sequence"/>
</dbReference>
<reference evidence="3" key="1">
    <citation type="journal article" date="2019" name="Int. J. Syst. Evol. Microbiol.">
        <title>The Global Catalogue of Microorganisms (GCM) 10K type strain sequencing project: providing services to taxonomists for standard genome sequencing and annotation.</title>
        <authorList>
            <consortium name="The Broad Institute Genomics Platform"/>
            <consortium name="The Broad Institute Genome Sequencing Center for Infectious Disease"/>
            <person name="Wu L."/>
            <person name="Ma J."/>
        </authorList>
    </citation>
    <scope>NUCLEOTIDE SEQUENCE [LARGE SCALE GENOMIC DNA]</scope>
    <source>
        <strain evidence="3">JCM 4805</strain>
    </source>
</reference>
<evidence type="ECO:0000313" key="2">
    <source>
        <dbReference type="EMBL" id="GAA0482022.1"/>
    </source>
</evidence>
<evidence type="ECO:0000256" key="1">
    <source>
        <dbReference type="SAM" id="MobiDB-lite"/>
    </source>
</evidence>
<protein>
    <submittedName>
        <fullName evidence="2">Uncharacterized protein</fullName>
    </submittedName>
</protein>
<comment type="caution">
    <text evidence="2">The sequence shown here is derived from an EMBL/GenBank/DDBJ whole genome shotgun (WGS) entry which is preliminary data.</text>
</comment>
<proteinExistence type="predicted"/>
<accession>A0ABP3KND8</accession>
<feature type="compositionally biased region" description="Low complexity" evidence="1">
    <location>
        <begin position="1"/>
        <end position="15"/>
    </location>
</feature>
<feature type="region of interest" description="Disordered" evidence="1">
    <location>
        <begin position="1"/>
        <end position="48"/>
    </location>
</feature>